<dbReference type="KEGG" id="ran:Riean_0017"/>
<organism evidence="2 3">
    <name type="scientific">Riemerella anatipestifer (strain ATCC 11845 / DSM 15868 / JCM 9532 / NCTC 11014)</name>
    <dbReference type="NCBI Taxonomy" id="693978"/>
    <lineage>
        <taxon>Bacteria</taxon>
        <taxon>Pseudomonadati</taxon>
        <taxon>Bacteroidota</taxon>
        <taxon>Flavobacteriia</taxon>
        <taxon>Flavobacteriales</taxon>
        <taxon>Weeksellaceae</taxon>
        <taxon>Riemerella</taxon>
    </lineage>
</organism>
<protein>
    <submittedName>
        <fullName evidence="2">Uncharacterized protein</fullName>
    </submittedName>
</protein>
<dbReference type="HOGENOM" id="CLU_128117_0_0_10"/>
<dbReference type="RefSeq" id="WP_013446664.1">
    <property type="nucleotide sequence ID" value="NC_014738.1"/>
</dbReference>
<sequence length="186" mass="22137">MKIIKEILKYLTLVFLLLILFKLTKYYGDYVESVYDIIIIPFVVCLILVNGLILYFYQKRRKKLRTLKLICLFGMTGVLFNIFNNCHSKNREEVSTYFIGTGAYFIGAEEKTKITLFENQTFQITEYSPHTFHHWNGKCKISNDTLYLRNIDFERLSYLQLTDKYLYNTNTKNFFSEGYSPLIKKE</sequence>
<dbReference type="Proteomes" id="UP000010093">
    <property type="component" value="Chromosome"/>
</dbReference>
<proteinExistence type="predicted"/>
<name>E4TAW3_RIEAD</name>
<gene>
    <name evidence="2" type="ORF">RA0C_0220</name>
</gene>
<keyword evidence="1" id="KW-1133">Transmembrane helix</keyword>
<evidence type="ECO:0000313" key="2">
    <source>
        <dbReference type="EMBL" id="AFD55229.1"/>
    </source>
</evidence>
<feature type="transmembrane region" description="Helical" evidence="1">
    <location>
        <begin position="7"/>
        <end position="28"/>
    </location>
</feature>
<dbReference type="AlphaFoldDB" id="E4TAW3"/>
<accession>E4TAW3</accession>
<evidence type="ECO:0000313" key="3">
    <source>
        <dbReference type="Proteomes" id="UP000010093"/>
    </source>
</evidence>
<evidence type="ECO:0000256" key="1">
    <source>
        <dbReference type="SAM" id="Phobius"/>
    </source>
</evidence>
<keyword evidence="1" id="KW-0472">Membrane</keyword>
<dbReference type="EMBL" id="CP003388">
    <property type="protein sequence ID" value="AFD55229.1"/>
    <property type="molecule type" value="Genomic_DNA"/>
</dbReference>
<dbReference type="KEGG" id="rai:RA0C_0220"/>
<reference evidence="2 3" key="1">
    <citation type="journal article" date="2012" name="J. Bacteriol.">
        <title>Complete genome sequence of Riemerella anatipestifer reference strain.</title>
        <authorList>
            <person name="Wang X."/>
            <person name="Zhu D."/>
            <person name="Wang M."/>
            <person name="Cheng A."/>
            <person name="Jia R."/>
            <person name="Zhou Y."/>
            <person name="Chen Z."/>
            <person name="Luo Q."/>
            <person name="Liu F."/>
            <person name="Wang Y."/>
            <person name="Chen X.Y."/>
        </authorList>
    </citation>
    <scope>NUCLEOTIDE SEQUENCE [LARGE SCALE GENOMIC DNA]</scope>
    <source>
        <strain evidence="3">DSM 15868</strain>
    </source>
</reference>
<dbReference type="GeneID" id="93717121"/>
<feature type="transmembrane region" description="Helical" evidence="1">
    <location>
        <begin position="34"/>
        <end position="57"/>
    </location>
</feature>
<keyword evidence="1" id="KW-0812">Transmembrane</keyword>
<dbReference type="PATRIC" id="fig|693978.17.peg.228"/>